<dbReference type="PANTHER" id="PTHR45842">
    <property type="entry name" value="SYNAPTIC ADHESION-LIKE MOLECULE SALM"/>
    <property type="match status" value="1"/>
</dbReference>
<dbReference type="InterPro" id="IPR013783">
    <property type="entry name" value="Ig-like_fold"/>
</dbReference>
<evidence type="ECO:0000256" key="3">
    <source>
        <dbReference type="ARBA" id="ARBA00004651"/>
    </source>
</evidence>
<evidence type="ECO:0000256" key="5">
    <source>
        <dbReference type="ARBA" id="ARBA00022525"/>
    </source>
</evidence>
<keyword evidence="16" id="KW-0807">Transducer</keyword>
<feature type="transmembrane region" description="Helical" evidence="19">
    <location>
        <begin position="1514"/>
        <end position="1537"/>
    </location>
</feature>
<proteinExistence type="predicted"/>
<dbReference type="InterPro" id="IPR026906">
    <property type="entry name" value="LRR_5"/>
</dbReference>
<evidence type="ECO:0000256" key="20">
    <source>
        <dbReference type="SAM" id="SignalP"/>
    </source>
</evidence>
<dbReference type="SUPFAM" id="SSF52058">
    <property type="entry name" value="L domain-like"/>
    <property type="match status" value="1"/>
</dbReference>
<keyword evidence="11" id="KW-0297">G-protein coupled receptor</keyword>
<dbReference type="InterPro" id="IPR007110">
    <property type="entry name" value="Ig-like_dom"/>
</dbReference>
<dbReference type="FunFam" id="1.20.1070.10:FF:000049">
    <property type="entry name" value="G-protein coupled receptor 87"/>
    <property type="match status" value="1"/>
</dbReference>
<keyword evidence="14" id="KW-0675">Receptor</keyword>
<dbReference type="Gene3D" id="1.20.1070.10">
    <property type="entry name" value="Rhodopsin 7-helix transmembrane proteins"/>
    <property type="match status" value="1"/>
</dbReference>
<evidence type="ECO:0000256" key="14">
    <source>
        <dbReference type="ARBA" id="ARBA00023170"/>
    </source>
</evidence>
<feature type="signal peptide" evidence="20">
    <location>
        <begin position="1"/>
        <end position="36"/>
    </location>
</feature>
<feature type="transmembrane region" description="Helical" evidence="19">
    <location>
        <begin position="1733"/>
        <end position="1752"/>
    </location>
</feature>
<dbReference type="Pfam" id="PF13855">
    <property type="entry name" value="LRR_8"/>
    <property type="match status" value="1"/>
</dbReference>
<evidence type="ECO:0000313" key="24">
    <source>
        <dbReference type="Proteomes" id="UP001239994"/>
    </source>
</evidence>
<dbReference type="FunFam" id="2.60.40.10:FF:000076">
    <property type="entry name" value="Leucine-rich repeat and Ig domain-containing 4"/>
    <property type="match status" value="1"/>
</dbReference>
<keyword evidence="15" id="KW-0325">Glycoprotein</keyword>
<feature type="domain" description="Ig-like" evidence="22">
    <location>
        <begin position="536"/>
        <end position="628"/>
    </location>
</feature>
<dbReference type="PRINTS" id="PR00237">
    <property type="entry name" value="GPCRRHODOPSN"/>
</dbReference>
<evidence type="ECO:0000256" key="17">
    <source>
        <dbReference type="ARBA" id="ARBA00023319"/>
    </source>
</evidence>
<evidence type="ECO:0000256" key="6">
    <source>
        <dbReference type="ARBA" id="ARBA00022614"/>
    </source>
</evidence>
<dbReference type="Pfam" id="PF07679">
    <property type="entry name" value="I-set"/>
    <property type="match status" value="7"/>
</dbReference>
<evidence type="ECO:0000256" key="11">
    <source>
        <dbReference type="ARBA" id="ARBA00023040"/>
    </source>
</evidence>
<evidence type="ECO:0000259" key="21">
    <source>
        <dbReference type="PROSITE" id="PS50262"/>
    </source>
</evidence>
<evidence type="ECO:0000313" key="23">
    <source>
        <dbReference type="EMBL" id="KAK1790645.1"/>
    </source>
</evidence>
<dbReference type="Gene3D" id="3.80.10.10">
    <property type="entry name" value="Ribonuclease Inhibitor"/>
    <property type="match status" value="2"/>
</dbReference>
<dbReference type="PANTHER" id="PTHR45842:SF2">
    <property type="entry name" value="IMMUNOGLOBULIN SUPERFAMILY MEMBER 10"/>
    <property type="match status" value="1"/>
</dbReference>
<dbReference type="PROSITE" id="PS50835">
    <property type="entry name" value="IG_LIKE"/>
    <property type="match status" value="10"/>
</dbReference>
<feature type="domain" description="Ig-like" evidence="22">
    <location>
        <begin position="1321"/>
        <end position="1396"/>
    </location>
</feature>
<dbReference type="EMBL" id="JAROKS010000021">
    <property type="protein sequence ID" value="KAK1790645.1"/>
    <property type="molecule type" value="Genomic_DNA"/>
</dbReference>
<keyword evidence="24" id="KW-1185">Reference proteome</keyword>
<protein>
    <recommendedName>
        <fullName evidence="25">Immunoglobulin superfamily, member 10</fullName>
    </recommendedName>
</protein>
<evidence type="ECO:0000259" key="22">
    <source>
        <dbReference type="PROSITE" id="PS50835"/>
    </source>
</evidence>
<dbReference type="FunFam" id="3.80.10.10:FF:000103">
    <property type="entry name" value="Immunoglobulin superfamily member 10"/>
    <property type="match status" value="1"/>
</dbReference>
<evidence type="ECO:0000256" key="9">
    <source>
        <dbReference type="ARBA" id="ARBA00022737"/>
    </source>
</evidence>
<dbReference type="InterPro" id="IPR003599">
    <property type="entry name" value="Ig_sub"/>
</dbReference>
<evidence type="ECO:0000256" key="13">
    <source>
        <dbReference type="ARBA" id="ARBA00023157"/>
    </source>
</evidence>
<dbReference type="FunFam" id="2.60.40.10:FF:000032">
    <property type="entry name" value="palladin isoform X1"/>
    <property type="match status" value="2"/>
</dbReference>
<evidence type="ECO:0008006" key="25">
    <source>
        <dbReference type="Google" id="ProtNLM"/>
    </source>
</evidence>
<dbReference type="SUPFAM" id="SSF81321">
    <property type="entry name" value="Family A G protein-coupled receptor-like"/>
    <property type="match status" value="1"/>
</dbReference>
<dbReference type="SMART" id="SM00409">
    <property type="entry name" value="IG"/>
    <property type="match status" value="10"/>
</dbReference>
<dbReference type="Pfam" id="PF13306">
    <property type="entry name" value="LRR_5"/>
    <property type="match status" value="1"/>
</dbReference>
<dbReference type="Gene3D" id="2.60.40.10">
    <property type="entry name" value="Immunoglobulins"/>
    <property type="match status" value="10"/>
</dbReference>
<feature type="transmembrane region" description="Helical" evidence="19">
    <location>
        <begin position="1781"/>
        <end position="1799"/>
    </location>
</feature>
<dbReference type="InterPro" id="IPR013098">
    <property type="entry name" value="Ig_I-set"/>
</dbReference>
<feature type="region of interest" description="Disordered" evidence="18">
    <location>
        <begin position="1446"/>
        <end position="1466"/>
    </location>
</feature>
<keyword evidence="4" id="KW-1003">Cell membrane</keyword>
<organism evidence="23 24">
    <name type="scientific">Electrophorus voltai</name>
    <dbReference type="NCBI Taxonomy" id="2609070"/>
    <lineage>
        <taxon>Eukaryota</taxon>
        <taxon>Metazoa</taxon>
        <taxon>Chordata</taxon>
        <taxon>Craniata</taxon>
        <taxon>Vertebrata</taxon>
        <taxon>Euteleostomi</taxon>
        <taxon>Actinopterygii</taxon>
        <taxon>Neopterygii</taxon>
        <taxon>Teleostei</taxon>
        <taxon>Ostariophysi</taxon>
        <taxon>Gymnotiformes</taxon>
        <taxon>Gymnotoidei</taxon>
        <taxon>Gymnotidae</taxon>
        <taxon>Electrophorus</taxon>
    </lineage>
</organism>
<evidence type="ECO:0000256" key="18">
    <source>
        <dbReference type="SAM" id="MobiDB-lite"/>
    </source>
</evidence>
<comment type="subcellular location">
    <subcellularLocation>
        <location evidence="3">Cell membrane</location>
        <topology evidence="3">Multi-pass membrane protein</topology>
    </subcellularLocation>
    <subcellularLocation>
        <location evidence="1">Membrane</location>
        <topology evidence="1">Single-pass membrane protein</topology>
    </subcellularLocation>
    <subcellularLocation>
        <location evidence="2">Secreted</location>
    </subcellularLocation>
</comment>
<dbReference type="InterPro" id="IPR017452">
    <property type="entry name" value="GPCR_Rhodpsn_7TM"/>
</dbReference>
<dbReference type="PRINTS" id="PR01157">
    <property type="entry name" value="P2YPURNOCPTR"/>
</dbReference>
<dbReference type="InterPro" id="IPR003591">
    <property type="entry name" value="Leu-rich_rpt_typical-subtyp"/>
</dbReference>
<evidence type="ECO:0000256" key="10">
    <source>
        <dbReference type="ARBA" id="ARBA00022989"/>
    </source>
</evidence>
<name>A0AAD8Z114_9TELE</name>
<keyword evidence="12 19" id="KW-0472">Membrane</keyword>
<feature type="chain" id="PRO_5041934606" description="Immunoglobulin superfamily, member 10" evidence="20">
    <location>
        <begin position="37"/>
        <end position="1833"/>
    </location>
</feature>
<feature type="domain" description="Ig-like" evidence="22">
    <location>
        <begin position="1225"/>
        <end position="1317"/>
    </location>
</feature>
<feature type="domain" description="Ig-like" evidence="22">
    <location>
        <begin position="634"/>
        <end position="724"/>
    </location>
</feature>
<dbReference type="FunFam" id="2.60.40.10:FF:000537">
    <property type="entry name" value="immunoglobulin superfamily member 10"/>
    <property type="match status" value="1"/>
</dbReference>
<evidence type="ECO:0000256" key="8">
    <source>
        <dbReference type="ARBA" id="ARBA00022729"/>
    </source>
</evidence>
<dbReference type="InterPro" id="IPR036179">
    <property type="entry name" value="Ig-like_dom_sf"/>
</dbReference>
<comment type="caution">
    <text evidence="23">The sequence shown here is derived from an EMBL/GenBank/DDBJ whole genome shotgun (WGS) entry which is preliminary data.</text>
</comment>
<dbReference type="InterPro" id="IPR032675">
    <property type="entry name" value="LRR_dom_sf"/>
</dbReference>
<evidence type="ECO:0000256" key="19">
    <source>
        <dbReference type="SAM" id="Phobius"/>
    </source>
</evidence>
<dbReference type="GO" id="GO:0005576">
    <property type="term" value="C:extracellular region"/>
    <property type="evidence" value="ECO:0007669"/>
    <property type="project" value="UniProtKB-SubCell"/>
</dbReference>
<feature type="transmembrane region" description="Helical" evidence="19">
    <location>
        <begin position="1589"/>
        <end position="1607"/>
    </location>
</feature>
<dbReference type="SMART" id="SM00369">
    <property type="entry name" value="LRR_TYP"/>
    <property type="match status" value="5"/>
</dbReference>
<dbReference type="InterPro" id="IPR000276">
    <property type="entry name" value="GPCR_Rhodpsn"/>
</dbReference>
<dbReference type="CDD" id="cd15150">
    <property type="entry name" value="7tmA_P2Y12"/>
    <property type="match status" value="1"/>
</dbReference>
<dbReference type="InterPro" id="IPR003598">
    <property type="entry name" value="Ig_sub2"/>
</dbReference>
<dbReference type="PROSITE" id="PS50262">
    <property type="entry name" value="G_PROTEIN_RECEP_F1_2"/>
    <property type="match status" value="1"/>
</dbReference>
<keyword evidence="17" id="KW-0393">Immunoglobulin domain</keyword>
<dbReference type="FunFam" id="2.60.40.10:FF:001373">
    <property type="entry name" value="Immunoglobulin superfamily member 10"/>
    <property type="match status" value="1"/>
</dbReference>
<dbReference type="GO" id="GO:0005886">
    <property type="term" value="C:plasma membrane"/>
    <property type="evidence" value="ECO:0007669"/>
    <property type="project" value="UniProtKB-SubCell"/>
</dbReference>
<feature type="domain" description="Ig-like" evidence="22">
    <location>
        <begin position="732"/>
        <end position="825"/>
    </location>
</feature>
<evidence type="ECO:0000256" key="12">
    <source>
        <dbReference type="ARBA" id="ARBA00023136"/>
    </source>
</evidence>
<dbReference type="InterPro" id="IPR001611">
    <property type="entry name" value="Leu-rich_rpt"/>
</dbReference>
<evidence type="ECO:0000256" key="1">
    <source>
        <dbReference type="ARBA" id="ARBA00004167"/>
    </source>
</evidence>
<evidence type="ECO:0000256" key="16">
    <source>
        <dbReference type="ARBA" id="ARBA00023224"/>
    </source>
</evidence>
<keyword evidence="10 19" id="KW-1133">Transmembrane helix</keyword>
<dbReference type="SUPFAM" id="SSF48726">
    <property type="entry name" value="Immunoglobulin"/>
    <property type="match status" value="10"/>
</dbReference>
<feature type="domain" description="G-protein coupled receptors family 1 profile" evidence="21">
    <location>
        <begin position="1529"/>
        <end position="1796"/>
    </location>
</feature>
<dbReference type="Proteomes" id="UP001239994">
    <property type="component" value="Unassembled WGS sequence"/>
</dbReference>
<feature type="transmembrane region" description="Helical" evidence="19">
    <location>
        <begin position="1630"/>
        <end position="1649"/>
    </location>
</feature>
<evidence type="ECO:0000256" key="4">
    <source>
        <dbReference type="ARBA" id="ARBA00022475"/>
    </source>
</evidence>
<keyword evidence="7 19" id="KW-0812">Transmembrane</keyword>
<feature type="transmembrane region" description="Helical" evidence="19">
    <location>
        <begin position="1549"/>
        <end position="1569"/>
    </location>
</feature>
<feature type="transmembrane region" description="Helical" evidence="19">
    <location>
        <begin position="1676"/>
        <end position="1698"/>
    </location>
</feature>
<keyword evidence="9" id="KW-0677">Repeat</keyword>
<accession>A0AAD8Z114</accession>
<evidence type="ECO:0000256" key="7">
    <source>
        <dbReference type="ARBA" id="ARBA00022692"/>
    </source>
</evidence>
<dbReference type="Pfam" id="PF00001">
    <property type="entry name" value="7tm_1"/>
    <property type="match status" value="1"/>
</dbReference>
<feature type="domain" description="Ig-like" evidence="22">
    <location>
        <begin position="833"/>
        <end position="927"/>
    </location>
</feature>
<dbReference type="GO" id="GO:0045028">
    <property type="term" value="F:G protein-coupled purinergic nucleotide receptor activity"/>
    <property type="evidence" value="ECO:0007669"/>
    <property type="project" value="InterPro"/>
</dbReference>
<reference evidence="23" key="1">
    <citation type="submission" date="2023-03" db="EMBL/GenBank/DDBJ databases">
        <title>Electrophorus voltai genome.</title>
        <authorList>
            <person name="Bian C."/>
        </authorList>
    </citation>
    <scope>NUCLEOTIDE SEQUENCE</scope>
    <source>
        <strain evidence="23">CB-2022</strain>
        <tissue evidence="23">Muscle</tissue>
    </source>
</reference>
<dbReference type="Pfam" id="PF13927">
    <property type="entry name" value="Ig_3"/>
    <property type="match status" value="3"/>
</dbReference>
<dbReference type="InterPro" id="IPR050467">
    <property type="entry name" value="LRFN"/>
</dbReference>
<sequence>MSECDRPSLSKMSLYLRWRFLTVLMVLAEASTRSVACPKSCACYVPTEVHCTFRYLPTMPSEIQPAAERINLGYNSLTVLRENELSGLTNLELLMLHSNTIHTIEDRAFHNLKALQVLKMSYNRVKELRKETFMGLDNLLRLHMDHNQIEFIHPEAFYGLTFLQLVHLEGNLLQQLHPDTFVTLRHSQIFKFSSIKTIYLSENALTTLPDTVFSGCYQLENLFLNGNAWSCDCQMEWLAEWIEKNPGMEEPTLSSRYVTKQEVRRLVGFVALSCTLSVLLKVQQGVLKCRRERKLAGEQHCPICEWPVTSRGRNILHLAGDAYACSKPWIHPHLKQKNITMDDGGYTQVFSKDFIAPIGMMGMNITDQFRNDASIACVVWRPQGLDSINVTRGVTGEDVTTLSANVVTSLICNIDYEHMRPLWSLLATYSDVALRLERELLLAMPPEMTYKYKQATPVDDEIFTGIEIEMKANPAWLMQGSTLTIKGSMGKFQVFRNGTLLIQNANVKDRGQYLCLAENDYGSDKLLIMLSVVAYPSRILEPGVRDIKVYSGKTVEMRCKAEGRPVPVVSWILANRTQVTGQDNGRGRVTVTPEGTLVIRQVSVYDRGRYKCVASNAAGVDSVTMRLQVVAAPPNILEEKRQLLRANTGQGVWMPCTAQGDPQPTSHWVLFGGTVVRPPKTDSKVSVFPNGTLHMKNLDVSDSGKYECIATSSTGSERRVVTLSVKKIETAPQIVETSDWRTELEYGGNLHLNCSSTGNPKPSIIWRLPSKSLVDQWHRMGSRIQVLENGTLVVYSVSEKDAGDYLCVARSKVGDDLQLMKVSVSMKPAKIEPKVVGKKKVPYGKDIKVDCKASGAPIPEISWGLPDGTLVNSALQADSSRGGRAKRYTLFDNGTLYLNEVGMDEEGDYTCYAENTLGKDEMHVHITVVSAPPQIRPPSRTYAKVKPGANIRFDCEAAGEPKPKILWRLPSNDMIAASNERYLMHVNGSLDVRDVKLADAGEYVCMARNAAGDESKVYKLDIDGNPPVINGYYQNRTVLKDTAAKYSRKMIDCKAEGKPPPKITWIMPGNIFLSAPYFGSRINVHYNGTLEIRNVRPTDTAEFICMAQNDGGEAVMVVQLEVTSQLMRPIFKNPFNERLLTQLGKTTVLNCSADGQPPPNILWTLPNGTQVTSSSNRGSQYQIGNDGTFVIYNPSKEDTGKYRCAAKNKVGYIEKLIVLEVGQKPYILTRPRGIIHRMSGESLFLHCLADGSPRPSVFWTIPGGHVLSRPRSAGRYQLMDNGTLVVHQTNPHDRGTYTCRAKNTVGEAFLTVPVVITAVSPRITKGPPPAVKVITGTPVQLHCIAFGIPKPEITWHLPDRSVLSTAGKGRPTGSELLHPQGTLIIQKPTRADSGQYKSHTQPELQQTCPSTGCSPNIPHCMTLLSCSMPPPPNATFTSSLLPSPASTATTSLGRQVSGEGVTGPVSSLTPAWSNAETLQPMEVTSAMPAHSGNQTGGNGSWPDCSRDDVLKTTVFPVLYSLLFLVGVPLNGLAAWVFLSVPSRSHFIIYLKNIVIADVIMTLTFPFKILADSNLAPMGMRVFVCRVSSVLFYLTMYISILFFGLISIDRCRKTLRPFAGASPRRLGRRKLLSAAVWAFLLALSLPNAILSSRPPASDHFDCSSLKTPLGLRWHEGVNYICQVIFWGNLGVVVVCYTLITKELYSSYVRTRGQTGGTECGAAPLRRRAKQRVRANVFLVLAVFFTCFVPFHFARVPYTMSQTRMRLFGCRHRLLFFRVKESTLWLSALNALLDPLIYFFLCKSFRDSLCDTLRLSPRRCRVLQVSMSATIGGVM</sequence>
<keyword evidence="13" id="KW-1015">Disulfide bond</keyword>
<gene>
    <name evidence="23" type="ORF">P4O66_014039</name>
</gene>
<dbReference type="CDD" id="cd00096">
    <property type="entry name" value="Ig"/>
    <property type="match status" value="3"/>
</dbReference>
<keyword evidence="6" id="KW-0433">Leucine-rich repeat</keyword>
<evidence type="ECO:0000256" key="15">
    <source>
        <dbReference type="ARBA" id="ARBA00023180"/>
    </source>
</evidence>
<feature type="domain" description="Ig-like" evidence="22">
    <location>
        <begin position="1026"/>
        <end position="1123"/>
    </location>
</feature>
<dbReference type="GO" id="GO:0007596">
    <property type="term" value="P:blood coagulation"/>
    <property type="evidence" value="ECO:0007669"/>
    <property type="project" value="InterPro"/>
</dbReference>
<keyword evidence="8 20" id="KW-0732">Signal</keyword>
<dbReference type="InterPro" id="IPR005394">
    <property type="entry name" value="P2Y12_rcpt"/>
</dbReference>
<dbReference type="FunFam" id="2.60.40.10:FF:000621">
    <property type="entry name" value="Immunoglobulin superfamily member 10"/>
    <property type="match status" value="1"/>
</dbReference>
<feature type="domain" description="Ig-like" evidence="22">
    <location>
        <begin position="1129"/>
        <end position="1208"/>
    </location>
</feature>
<keyword evidence="5" id="KW-0964">Secreted</keyword>
<feature type="domain" description="Ig-like" evidence="22">
    <location>
        <begin position="933"/>
        <end position="1021"/>
    </location>
</feature>
<feature type="domain" description="Ig-like" evidence="22">
    <location>
        <begin position="476"/>
        <end position="531"/>
    </location>
</feature>
<dbReference type="SMART" id="SM00408">
    <property type="entry name" value="IGc2"/>
    <property type="match status" value="10"/>
</dbReference>
<evidence type="ECO:0000256" key="2">
    <source>
        <dbReference type="ARBA" id="ARBA00004613"/>
    </source>
</evidence>